<dbReference type="EMBL" id="CP134206">
    <property type="protein sequence ID" value="WND05224.1"/>
    <property type="molecule type" value="Genomic_DNA"/>
</dbReference>
<dbReference type="eggNOG" id="ENOG5033FZ3">
    <property type="taxonomic scope" value="Bacteria"/>
</dbReference>
<evidence type="ECO:0000313" key="4">
    <source>
        <dbReference type="EMBL" id="WND05224.1"/>
    </source>
</evidence>
<feature type="transmembrane region" description="Helical" evidence="2">
    <location>
        <begin position="192"/>
        <end position="213"/>
    </location>
</feature>
<evidence type="ECO:0000313" key="5">
    <source>
        <dbReference type="Proteomes" id="UP000185674"/>
    </source>
</evidence>
<dbReference type="STRING" id="487316.BEN76_06920"/>
<accession>A0A1P8EHR5</accession>
<keyword evidence="2" id="KW-0472">Membrane</keyword>
<organism evidence="3 5">
    <name type="scientific">Acinetobacter soli</name>
    <dbReference type="NCBI Taxonomy" id="487316"/>
    <lineage>
        <taxon>Bacteria</taxon>
        <taxon>Pseudomonadati</taxon>
        <taxon>Pseudomonadota</taxon>
        <taxon>Gammaproteobacteria</taxon>
        <taxon>Moraxellales</taxon>
        <taxon>Moraxellaceae</taxon>
        <taxon>Acinetobacter</taxon>
    </lineage>
</organism>
<protein>
    <recommendedName>
        <fullName evidence="6">SCP2 domain-containing protein</fullName>
    </recommendedName>
</protein>
<reference evidence="3 5" key="1">
    <citation type="submission" date="2016-08" db="EMBL/GenBank/DDBJ databases">
        <title>Complete genome sequence of Acinetobacter baylyi strain GFJ2.</title>
        <authorList>
            <person name="Tabata M."/>
            <person name="Kuboki S."/>
            <person name="Gibu N."/>
            <person name="Kinouchi Y."/>
            <person name="Vangnai A."/>
            <person name="Kasai D."/>
            <person name="Fukuda M."/>
        </authorList>
    </citation>
    <scope>NUCLEOTIDE SEQUENCE [LARGE SCALE GENOMIC DNA]</scope>
    <source>
        <strain evidence="3 5">GFJ2</strain>
    </source>
</reference>
<keyword evidence="2" id="KW-1133">Transmembrane helix</keyword>
<dbReference type="RefSeq" id="WP_055414549.1">
    <property type="nucleotide sequence ID" value="NZ_BHGE01000001.1"/>
</dbReference>
<keyword evidence="1" id="KW-0175">Coiled coil</keyword>
<dbReference type="AlphaFoldDB" id="A0A1P8EHR5"/>
<evidence type="ECO:0000256" key="1">
    <source>
        <dbReference type="SAM" id="Coils"/>
    </source>
</evidence>
<dbReference type="Proteomes" id="UP001256400">
    <property type="component" value="Chromosome"/>
</dbReference>
<feature type="transmembrane region" description="Helical" evidence="2">
    <location>
        <begin position="12"/>
        <end position="30"/>
    </location>
</feature>
<keyword evidence="2" id="KW-0812">Transmembrane</keyword>
<dbReference type="KEGG" id="asol:BEN76_06920"/>
<dbReference type="Proteomes" id="UP000185674">
    <property type="component" value="Chromosome"/>
</dbReference>
<evidence type="ECO:0000256" key="2">
    <source>
        <dbReference type="SAM" id="Phobius"/>
    </source>
</evidence>
<gene>
    <name evidence="3" type="ORF">BEN76_06920</name>
    <name evidence="4" type="ORF">RHP80_13650</name>
</gene>
<name>A0A1P8EHR5_9GAMM</name>
<dbReference type="EMBL" id="CP016896">
    <property type="protein sequence ID" value="APV35764.1"/>
    <property type="molecule type" value="Genomic_DNA"/>
</dbReference>
<evidence type="ECO:0008006" key="6">
    <source>
        <dbReference type="Google" id="ProtNLM"/>
    </source>
</evidence>
<feature type="coiled-coil region" evidence="1">
    <location>
        <begin position="162"/>
        <end position="189"/>
    </location>
</feature>
<reference evidence="4" key="2">
    <citation type="submission" date="2023-09" db="EMBL/GenBank/DDBJ databases">
        <title>Acinetobacter soli.</title>
        <authorList>
            <person name="Kim B."/>
            <person name="Kim D."/>
            <person name="Park D."/>
        </authorList>
    </citation>
    <scope>NUCLEOTIDE SEQUENCE</scope>
    <source>
        <strain evidence="4">2023.05</strain>
    </source>
</reference>
<proteinExistence type="predicted"/>
<sequence>MSEAQQRKEQSYLLLNIILIILETVFTFILKNDGVIALQAKKFVQNKVTIRINSYLPYFDCYVQFCEKGILFDYKAPEHPVDLTVNTTLMDLFKVLSVGNRYSIKKMRIEGDEQLKEQFKDIILHFSVPKLFADWKQWLNQPASPDDILGSKKRIAPLLDKIDQQRTHINTLTVEVKQYKNRLRRLERRQRITNIGFGITTIVLVLLLVYTTWLNYN</sequence>
<evidence type="ECO:0000313" key="3">
    <source>
        <dbReference type="EMBL" id="APV35764.1"/>
    </source>
</evidence>